<evidence type="ECO:0000256" key="1">
    <source>
        <dbReference type="ARBA" id="ARBA00007801"/>
    </source>
</evidence>
<feature type="domain" description="FAD-binding" evidence="6">
    <location>
        <begin position="193"/>
        <end position="388"/>
    </location>
</feature>
<dbReference type="GO" id="GO:0071949">
    <property type="term" value="F:FAD binding"/>
    <property type="evidence" value="ECO:0007669"/>
    <property type="project" value="InterPro"/>
</dbReference>
<dbReference type="RefSeq" id="XP_043150986.1">
    <property type="nucleotide sequence ID" value="XM_043295051.1"/>
</dbReference>
<evidence type="ECO:0000256" key="4">
    <source>
        <dbReference type="ARBA" id="ARBA00023002"/>
    </source>
</evidence>
<name>A0A8E0R0J2_9EURO</name>
<dbReference type="InterPro" id="IPR036188">
    <property type="entry name" value="FAD/NAD-bd_sf"/>
</dbReference>
<dbReference type="Pfam" id="PF01494">
    <property type="entry name" value="FAD_binding_3"/>
    <property type="match status" value="2"/>
</dbReference>
<evidence type="ECO:0000259" key="6">
    <source>
        <dbReference type="Pfam" id="PF01494"/>
    </source>
</evidence>
<feature type="domain" description="Phenol hydroxylase-like C-terminal dimerisation" evidence="7">
    <location>
        <begin position="434"/>
        <end position="641"/>
    </location>
</feature>
<organism evidence="8 9">
    <name type="scientific">Aspergillus udagawae</name>
    <dbReference type="NCBI Taxonomy" id="91492"/>
    <lineage>
        <taxon>Eukaryota</taxon>
        <taxon>Fungi</taxon>
        <taxon>Dikarya</taxon>
        <taxon>Ascomycota</taxon>
        <taxon>Pezizomycotina</taxon>
        <taxon>Eurotiomycetes</taxon>
        <taxon>Eurotiomycetidae</taxon>
        <taxon>Eurotiales</taxon>
        <taxon>Aspergillaceae</taxon>
        <taxon>Aspergillus</taxon>
        <taxon>Aspergillus subgen. Fumigati</taxon>
    </lineage>
</organism>
<sequence length="649" mass="72138">MGDTVRTDVLIVGAGPSGLMAAAWMAQMGVNTIIIDQKSHQTRCGRADGLESRTLEILDSFGLADKVWARANHTVEIALWGTTADGKLQRQSVTANSKPGWSRFHESTLGQGQIEEYIMEYVRARKHVEVKRETIPTSFEIDYTTIDDHDAFPIRVNLENVPSDPNTPFDGVSAPSSELSEAQSDDSGYADMGTMVEAKYILGCDGAHSWLRKQLGLRLEGETYDDSWGVLDIIPLTDFPDIRKRFIIKSKYGTLMMIPRERKLVRVYVELPPSSADRYRAEHNADVLMEQVTIIMQPYTMRTSHIDWSTIYTVGQRICRKISLHNRIFLAGDAIHTHSPKAGQGMNVSMQDTFNLGWKIASVSKGVLHPRILETYQQERLPVAERLIALDQRICRGMCSQRNGDPKAQHGRFDEDHKQALEEENSTMSGLAVIYQPNSLVTSTVWDTSLPKDVASCCSRPSVARNIRVGARIPSVLIVNQSDSQACHLQQILPGTGQWNLIVFGGDIAGTDQKRRVEDLADALNSPDSAFKKLNDPVSVARRGFPALGVYLIHCADRLSIELNDLPTVFRPWTKDGVDYGRVWADGEAYHHAGGGKLYSSFGIGDKGCMALLRPDQHLAFLSGIDDVESLEQFLRSVMPEATQKPVSL</sequence>
<protein>
    <recommendedName>
        <fullName evidence="10">Phenol 2-monooxygenase</fullName>
    </recommendedName>
</protein>
<reference evidence="8" key="1">
    <citation type="journal article" date="2015" name="Genome Announc.">
        <title>Draft Genome Sequence of the Pathogenic Filamentous Fungus Aspergillus udagawae Strain IFM 46973T.</title>
        <authorList>
            <person name="Kusuya Y."/>
            <person name="Takahashi-Nakaguchi A."/>
            <person name="Takahashi H."/>
            <person name="Yaguchi T."/>
        </authorList>
    </citation>
    <scope>NUCLEOTIDE SEQUENCE</scope>
    <source>
        <strain evidence="8">IFM 46973</strain>
    </source>
</reference>
<dbReference type="Gene3D" id="3.30.9.10">
    <property type="entry name" value="D-Amino Acid Oxidase, subunit A, domain 2"/>
    <property type="match status" value="1"/>
</dbReference>
<dbReference type="SUPFAM" id="SSF54373">
    <property type="entry name" value="FAD-linked reductases, C-terminal domain"/>
    <property type="match status" value="1"/>
</dbReference>
<proteinExistence type="inferred from homology"/>
<evidence type="ECO:0000256" key="3">
    <source>
        <dbReference type="ARBA" id="ARBA00022827"/>
    </source>
</evidence>
<dbReference type="Gene3D" id="3.50.50.60">
    <property type="entry name" value="FAD/NAD(P)-binding domain"/>
    <property type="match status" value="1"/>
</dbReference>
<dbReference type="SUPFAM" id="SSF52833">
    <property type="entry name" value="Thioredoxin-like"/>
    <property type="match status" value="1"/>
</dbReference>
<dbReference type="Proteomes" id="UP000036893">
    <property type="component" value="Unassembled WGS sequence"/>
</dbReference>
<gene>
    <name evidence="8" type="ORF">Aud_010208</name>
</gene>
<feature type="region of interest" description="Disordered" evidence="5">
    <location>
        <begin position="161"/>
        <end position="186"/>
    </location>
</feature>
<comment type="caution">
    <text evidence="8">The sequence shown here is derived from an EMBL/GenBank/DDBJ whole genome shotgun (WGS) entry which is preliminary data.</text>
</comment>
<dbReference type="PRINTS" id="PR00420">
    <property type="entry name" value="RNGMNOXGNASE"/>
</dbReference>
<dbReference type="Gene3D" id="3.40.30.20">
    <property type="match status" value="1"/>
</dbReference>
<feature type="compositionally biased region" description="Polar residues" evidence="5">
    <location>
        <begin position="174"/>
        <end position="186"/>
    </location>
</feature>
<evidence type="ECO:0000259" key="7">
    <source>
        <dbReference type="Pfam" id="PF07976"/>
    </source>
</evidence>
<comment type="similarity">
    <text evidence="1">Belongs to the PheA/TfdB FAD monooxygenase family.</text>
</comment>
<keyword evidence="3" id="KW-0274">FAD</keyword>
<dbReference type="PANTHER" id="PTHR43004:SF13">
    <property type="entry name" value="FAD-BINDING DOMAIN-CONTAINING PROTEIN-RELATED"/>
    <property type="match status" value="1"/>
</dbReference>
<evidence type="ECO:0000256" key="2">
    <source>
        <dbReference type="ARBA" id="ARBA00022630"/>
    </source>
</evidence>
<evidence type="ECO:0008006" key="10">
    <source>
        <dbReference type="Google" id="ProtNLM"/>
    </source>
</evidence>
<dbReference type="InterPro" id="IPR012941">
    <property type="entry name" value="Phe_hydrox_C_dim_dom"/>
</dbReference>
<dbReference type="InterPro" id="IPR002938">
    <property type="entry name" value="FAD-bd"/>
</dbReference>
<dbReference type="GO" id="GO:0016709">
    <property type="term" value="F:oxidoreductase activity, acting on paired donors, with incorporation or reduction of molecular oxygen, NAD(P)H as one donor, and incorporation of one atom of oxygen"/>
    <property type="evidence" value="ECO:0007669"/>
    <property type="project" value="UniProtKB-ARBA"/>
</dbReference>
<keyword evidence="2" id="KW-0285">Flavoprotein</keyword>
<dbReference type="InterPro" id="IPR038220">
    <property type="entry name" value="PHOX_C_sf"/>
</dbReference>
<dbReference type="Pfam" id="PF07976">
    <property type="entry name" value="Phe_hydrox_dim"/>
    <property type="match status" value="1"/>
</dbReference>
<keyword evidence="4" id="KW-0560">Oxidoreductase</keyword>
<dbReference type="AlphaFoldDB" id="A0A8E0R0J2"/>
<evidence type="ECO:0000256" key="5">
    <source>
        <dbReference type="SAM" id="MobiDB-lite"/>
    </source>
</evidence>
<dbReference type="PANTHER" id="PTHR43004">
    <property type="entry name" value="TRK SYSTEM POTASSIUM UPTAKE PROTEIN"/>
    <property type="match status" value="1"/>
</dbReference>
<dbReference type="InterPro" id="IPR036249">
    <property type="entry name" value="Thioredoxin-like_sf"/>
</dbReference>
<feature type="domain" description="FAD-binding" evidence="6">
    <location>
        <begin position="6"/>
        <end position="144"/>
    </location>
</feature>
<dbReference type="InterPro" id="IPR050641">
    <property type="entry name" value="RIFMO-like"/>
</dbReference>
<reference evidence="8" key="2">
    <citation type="submission" date="2021-01" db="EMBL/GenBank/DDBJ databases">
        <title>Pan-genome distribution and transcriptional activeness of fungal secondary metabolism genes in Aspergillus section Fumigati.</title>
        <authorList>
            <person name="Takahashi H."/>
            <person name="Umemura M."/>
            <person name="Ninomiya A."/>
            <person name="Kusuya Y."/>
            <person name="Urayama S."/>
            <person name="Shimizu M."/>
            <person name="Watanabe A."/>
            <person name="Kamei K."/>
            <person name="Yaguchi T."/>
            <person name="Hagiwara D."/>
        </authorList>
    </citation>
    <scope>NUCLEOTIDE SEQUENCE</scope>
    <source>
        <strain evidence="8">IFM 46973</strain>
    </source>
</reference>
<dbReference type="SUPFAM" id="SSF51905">
    <property type="entry name" value="FAD/NAD(P)-binding domain"/>
    <property type="match status" value="1"/>
</dbReference>
<dbReference type="EMBL" id="BBXM02000008">
    <property type="protein sequence ID" value="GIC93720.1"/>
    <property type="molecule type" value="Genomic_DNA"/>
</dbReference>
<evidence type="ECO:0000313" key="9">
    <source>
        <dbReference type="Proteomes" id="UP000036893"/>
    </source>
</evidence>
<evidence type="ECO:0000313" key="8">
    <source>
        <dbReference type="EMBL" id="GIC93720.1"/>
    </source>
</evidence>
<dbReference type="CDD" id="cd02979">
    <property type="entry name" value="PHOX_C"/>
    <property type="match status" value="1"/>
</dbReference>
<dbReference type="GeneID" id="66997685"/>
<accession>A0A8E0R0J2</accession>